<dbReference type="Gene3D" id="3.90.1480.10">
    <property type="entry name" value="Alpha-2,3-sialyltransferase"/>
    <property type="match status" value="1"/>
</dbReference>
<feature type="non-terminal residue" evidence="1">
    <location>
        <position position="86"/>
    </location>
</feature>
<dbReference type="AlphaFoldDB" id="A0A0F8XT94"/>
<name>A0A0F8XT94_9ZZZZ</name>
<dbReference type="EMBL" id="LAZR01061028">
    <property type="protein sequence ID" value="KKK64425.1"/>
    <property type="molecule type" value="Genomic_DNA"/>
</dbReference>
<gene>
    <name evidence="1" type="ORF">LCGC14_2984300</name>
</gene>
<comment type="caution">
    <text evidence="1">The sequence shown here is derived from an EMBL/GenBank/DDBJ whole genome shotgun (WGS) entry which is preliminary data.</text>
</comment>
<organism evidence="1">
    <name type="scientific">marine sediment metagenome</name>
    <dbReference type="NCBI Taxonomy" id="412755"/>
    <lineage>
        <taxon>unclassified sequences</taxon>
        <taxon>metagenomes</taxon>
        <taxon>ecological metagenomes</taxon>
    </lineage>
</organism>
<accession>A0A0F8XT94</accession>
<reference evidence="1" key="1">
    <citation type="journal article" date="2015" name="Nature">
        <title>Complex archaea that bridge the gap between prokaryotes and eukaryotes.</title>
        <authorList>
            <person name="Spang A."/>
            <person name="Saw J.H."/>
            <person name="Jorgensen S.L."/>
            <person name="Zaremba-Niedzwiedzka K."/>
            <person name="Martijn J."/>
            <person name="Lind A.E."/>
            <person name="van Eijk R."/>
            <person name="Schleper C."/>
            <person name="Guy L."/>
            <person name="Ettema T.J."/>
        </authorList>
    </citation>
    <scope>NUCLEOTIDE SEQUENCE</scope>
</reference>
<evidence type="ECO:0000313" key="1">
    <source>
        <dbReference type="EMBL" id="KKK64425.1"/>
    </source>
</evidence>
<proteinExistence type="predicted"/>
<protein>
    <submittedName>
        <fullName evidence="1">Uncharacterized protein</fullName>
    </submittedName>
</protein>
<sequence length="86" mass="10053">MNRSGLARKNRAQRFAVRAWIDRLPDIPCFILGNAPSILDHDLTLLSRYFTIGLNRAFQLLDPTILFWQDISLWKSEYHTIHTLKA</sequence>